<evidence type="ECO:0000313" key="2">
    <source>
        <dbReference type="Proteomes" id="UP001260715"/>
    </source>
</evidence>
<gene>
    <name evidence="1" type="ORF">J2W50_002007</name>
</gene>
<name>A0ABU1PD10_9BURK</name>
<protein>
    <recommendedName>
        <fullName evidence="3">Phage tail assembly protein</fullName>
    </recommendedName>
</protein>
<dbReference type="Pfam" id="PF10109">
    <property type="entry name" value="Phage_TAC_7"/>
    <property type="match status" value="1"/>
</dbReference>
<dbReference type="RefSeq" id="WP_310010373.1">
    <property type="nucleotide sequence ID" value="NZ_JAVDSJ010000002.1"/>
</dbReference>
<reference evidence="1 2" key="1">
    <citation type="submission" date="2023-07" db="EMBL/GenBank/DDBJ databases">
        <title>Sorghum-associated microbial communities from plants grown in Nebraska, USA.</title>
        <authorList>
            <person name="Schachtman D."/>
        </authorList>
    </citation>
    <scope>NUCLEOTIDE SEQUENCE [LARGE SCALE GENOMIC DNA]</scope>
    <source>
        <strain evidence="1 2">596</strain>
    </source>
</reference>
<comment type="caution">
    <text evidence="1">The sequence shown here is derived from an EMBL/GenBank/DDBJ whole genome shotgun (WGS) entry which is preliminary data.</text>
</comment>
<evidence type="ECO:0000313" key="1">
    <source>
        <dbReference type="EMBL" id="MDR6583809.1"/>
    </source>
</evidence>
<evidence type="ECO:0008006" key="3">
    <source>
        <dbReference type="Google" id="ProtNLM"/>
    </source>
</evidence>
<dbReference type="Proteomes" id="UP001260715">
    <property type="component" value="Unassembled WGS sequence"/>
</dbReference>
<proteinExistence type="predicted"/>
<dbReference type="InterPro" id="IPR019289">
    <property type="entry name" value="Phage_tail_E/E"/>
</dbReference>
<sequence length="145" mass="14950">MTNQTYEPFYPAASLEAGPVVQTSAQMPSATLPAPVAAPVGDGAAPLPLDGLKVDAVTYALKVPILAPDGFEIKILKLRRLKAREMKGLNPSPAEGRVGTQLQLIAAMNGLPHEVLDDLDAVDVLALLGESAPFLVGVTGATPSA</sequence>
<keyword evidence="2" id="KW-1185">Reference proteome</keyword>
<accession>A0ABU1PD10</accession>
<dbReference type="EMBL" id="JAVDSJ010000002">
    <property type="protein sequence ID" value="MDR6583809.1"/>
    <property type="molecule type" value="Genomic_DNA"/>
</dbReference>
<organism evidence="1 2">
    <name type="scientific">Herbaspirillum frisingense</name>
    <dbReference type="NCBI Taxonomy" id="92645"/>
    <lineage>
        <taxon>Bacteria</taxon>
        <taxon>Pseudomonadati</taxon>
        <taxon>Pseudomonadota</taxon>
        <taxon>Betaproteobacteria</taxon>
        <taxon>Burkholderiales</taxon>
        <taxon>Oxalobacteraceae</taxon>
        <taxon>Herbaspirillum</taxon>
    </lineage>
</organism>